<evidence type="ECO:0000256" key="1">
    <source>
        <dbReference type="SAM" id="MobiDB-lite"/>
    </source>
</evidence>
<dbReference type="AlphaFoldDB" id="A0AAN4ZAX1"/>
<gene>
    <name evidence="3" type="ORF">PMAYCL1PPCAC_03840</name>
</gene>
<dbReference type="Proteomes" id="UP001328107">
    <property type="component" value="Unassembled WGS sequence"/>
</dbReference>
<organism evidence="3 4">
    <name type="scientific">Pristionchus mayeri</name>
    <dbReference type="NCBI Taxonomy" id="1317129"/>
    <lineage>
        <taxon>Eukaryota</taxon>
        <taxon>Metazoa</taxon>
        <taxon>Ecdysozoa</taxon>
        <taxon>Nematoda</taxon>
        <taxon>Chromadorea</taxon>
        <taxon>Rhabditida</taxon>
        <taxon>Rhabditina</taxon>
        <taxon>Diplogasteromorpha</taxon>
        <taxon>Diplogasteroidea</taxon>
        <taxon>Neodiplogasteridae</taxon>
        <taxon>Pristionchus</taxon>
    </lineage>
</organism>
<comment type="caution">
    <text evidence="3">The sequence shown here is derived from an EMBL/GenBank/DDBJ whole genome shotgun (WGS) entry which is preliminary data.</text>
</comment>
<protein>
    <recommendedName>
        <fullName evidence="5">Secreted protein</fullName>
    </recommendedName>
</protein>
<name>A0AAN4ZAX1_9BILA</name>
<evidence type="ECO:0000313" key="3">
    <source>
        <dbReference type="EMBL" id="GMR33645.1"/>
    </source>
</evidence>
<sequence>LLLLLLLLLWRRVGVGLGHAIEECLHRLLVFGRLPDLVQVAHHLHHVKYLVHIDLQLGEPMDEVSLPVVHEHCQLEGAYGDDMRRVDDGEIGPDGVVNDLDRARLQRIQILVLSLRVAKILEELFERAVGLEADEAAVEDFDEDELRLEQRPDPQRSQIHRET</sequence>
<evidence type="ECO:0000256" key="2">
    <source>
        <dbReference type="SAM" id="SignalP"/>
    </source>
</evidence>
<keyword evidence="4" id="KW-1185">Reference proteome</keyword>
<dbReference type="EMBL" id="BTRK01000001">
    <property type="protein sequence ID" value="GMR33645.1"/>
    <property type="molecule type" value="Genomic_DNA"/>
</dbReference>
<feature type="non-terminal residue" evidence="3">
    <location>
        <position position="1"/>
    </location>
</feature>
<accession>A0AAN4ZAX1</accession>
<keyword evidence="2" id="KW-0732">Signal</keyword>
<proteinExistence type="predicted"/>
<feature type="compositionally biased region" description="Basic and acidic residues" evidence="1">
    <location>
        <begin position="147"/>
        <end position="163"/>
    </location>
</feature>
<feature type="chain" id="PRO_5042980444" description="Secreted protein" evidence="2">
    <location>
        <begin position="19"/>
        <end position="163"/>
    </location>
</feature>
<reference evidence="4" key="1">
    <citation type="submission" date="2022-10" db="EMBL/GenBank/DDBJ databases">
        <title>Genome assembly of Pristionchus species.</title>
        <authorList>
            <person name="Yoshida K."/>
            <person name="Sommer R.J."/>
        </authorList>
    </citation>
    <scope>NUCLEOTIDE SEQUENCE [LARGE SCALE GENOMIC DNA]</scope>
    <source>
        <strain evidence="4">RS5460</strain>
    </source>
</reference>
<feature type="region of interest" description="Disordered" evidence="1">
    <location>
        <begin position="141"/>
        <end position="163"/>
    </location>
</feature>
<evidence type="ECO:0000313" key="4">
    <source>
        <dbReference type="Proteomes" id="UP001328107"/>
    </source>
</evidence>
<feature type="signal peptide" evidence="2">
    <location>
        <begin position="1"/>
        <end position="18"/>
    </location>
</feature>
<feature type="non-terminal residue" evidence="3">
    <location>
        <position position="163"/>
    </location>
</feature>
<evidence type="ECO:0008006" key="5">
    <source>
        <dbReference type="Google" id="ProtNLM"/>
    </source>
</evidence>